<keyword evidence="4" id="KW-0677">Repeat</keyword>
<evidence type="ECO:0000256" key="2">
    <source>
        <dbReference type="ARBA" id="ARBA00022485"/>
    </source>
</evidence>
<evidence type="ECO:0000256" key="1">
    <source>
        <dbReference type="ARBA" id="ARBA00022448"/>
    </source>
</evidence>
<keyword evidence="1" id="KW-0813">Transport</keyword>
<dbReference type="Gene3D" id="1.10.1060.10">
    <property type="entry name" value="Alpha-helical ferredoxin"/>
    <property type="match status" value="1"/>
</dbReference>
<evidence type="ECO:0000256" key="7">
    <source>
        <dbReference type="ARBA" id="ARBA00023014"/>
    </source>
</evidence>
<dbReference type="RefSeq" id="WP_043117624.1">
    <property type="nucleotide sequence ID" value="NZ_JRAA01000002.1"/>
</dbReference>
<dbReference type="EMBL" id="JRAA01000002">
    <property type="protein sequence ID" value="KHF25396.1"/>
    <property type="molecule type" value="Genomic_DNA"/>
</dbReference>
<reference evidence="9 10" key="1">
    <citation type="journal article" date="2014" name="BMC Genomics">
        <title>The genome of the intracellular bacterium of the coastal bivalve, Solemya velum: a blueprint for thriving in and out of symbiosis.</title>
        <authorList>
            <person name="Dmytrenko O."/>
            <person name="Russell S.L."/>
            <person name="Loo W.T."/>
            <person name="Fontanez K.M."/>
            <person name="Liao L."/>
            <person name="Roeselers G."/>
            <person name="Sharma R."/>
            <person name="Stewart F.J."/>
            <person name="Newton I.L."/>
            <person name="Woyke T."/>
            <person name="Wu D."/>
            <person name="Lang J.M."/>
            <person name="Eisen J.A."/>
            <person name="Cavanaugh C.M."/>
        </authorList>
    </citation>
    <scope>NUCLEOTIDE SEQUENCE [LARGE SCALE GENOMIC DNA]</scope>
    <source>
        <strain evidence="9 10">WH</strain>
    </source>
</reference>
<dbReference type="Proteomes" id="UP000030856">
    <property type="component" value="Unassembled WGS sequence"/>
</dbReference>
<dbReference type="Pfam" id="PF11870">
    <property type="entry name" value="LutB_C"/>
    <property type="match status" value="1"/>
</dbReference>
<dbReference type="InterPro" id="IPR024185">
    <property type="entry name" value="FTHF_cligase-like_sf"/>
</dbReference>
<dbReference type="Pfam" id="PF02589">
    <property type="entry name" value="LUD_dom"/>
    <property type="match status" value="1"/>
</dbReference>
<gene>
    <name evidence="9" type="ORF">JV46_11070</name>
</gene>
<keyword evidence="6" id="KW-0408">Iron</keyword>
<dbReference type="SUPFAM" id="SSF46548">
    <property type="entry name" value="alpha-helical ferredoxin"/>
    <property type="match status" value="1"/>
</dbReference>
<comment type="caution">
    <text evidence="9">The sequence shown here is derived from an EMBL/GenBank/DDBJ whole genome shotgun (WGS) entry which is preliminary data.</text>
</comment>
<dbReference type="Pfam" id="PF13183">
    <property type="entry name" value="Fer4_8"/>
    <property type="match status" value="1"/>
</dbReference>
<evidence type="ECO:0000256" key="5">
    <source>
        <dbReference type="ARBA" id="ARBA00022982"/>
    </source>
</evidence>
<dbReference type="eggNOG" id="COG1139">
    <property type="taxonomic scope" value="Bacteria"/>
</dbReference>
<dbReference type="PANTHER" id="PTHR47153">
    <property type="entry name" value="LACTATE UTILIZATION PROTEIN B"/>
    <property type="match status" value="1"/>
</dbReference>
<dbReference type="NCBIfam" id="TIGR00273">
    <property type="entry name" value="LutB/LldF family L-lactate oxidation iron-sulfur protein"/>
    <property type="match status" value="1"/>
</dbReference>
<accession>A0A0B0HD94</accession>
<proteinExistence type="predicted"/>
<dbReference type="InterPro" id="IPR037171">
    <property type="entry name" value="NagB/RpiA_transferase-like"/>
</dbReference>
<evidence type="ECO:0000313" key="9">
    <source>
        <dbReference type="EMBL" id="KHF25396.1"/>
    </source>
</evidence>
<evidence type="ECO:0000259" key="8">
    <source>
        <dbReference type="PROSITE" id="PS51379"/>
    </source>
</evidence>
<dbReference type="InterPro" id="IPR009051">
    <property type="entry name" value="Helical_ferredxn"/>
</dbReference>
<name>A0A0B0HD94_SOVGS</name>
<sequence>MDHKLGEEVNSRFGKRIGEALADPQIRRNFRNALDGVMAKRAEQFPDPDELWQLRNLDKAIRANSLHKLPQLLEQLEQQLTDNGIQVHWAVDGEEANKIVSDILDGRGVKKIIKGKSMVTEETGLNHHLEQLGYEVIESDLGEYIIQLAEEPPSHIVAPAIHKSRLEIADLFAEKFPDIPYTDDVDEMTHSARLILRKEFASADAGISGVNFAVAETGTLCLVENEGNGRLSTTAPPIHIAVTGIEKVVEKLSDVPPLLSILTRSATGQPITTYFNMISSPRKEHELDGPEEVHLVLLDNGRSAIREDDELDATLRCIRCGACINHCPVYVRVGGHAYGTVYPGPIGSVLEPQRLGIHEAGKLATACSLCGRCGEVCPVKIPLPQLINRIRAESNEAASDSTVRGHNSLRNQKEVLTWKLWSALYCSPLLYGLFTRTATVLRVLAPSKLGAWTRYRKAPKPAARSLHAMAARKGVDHE</sequence>
<dbReference type="SUPFAM" id="SSF100950">
    <property type="entry name" value="NagB/RpiA/CoA transferase-like"/>
    <property type="match status" value="1"/>
</dbReference>
<evidence type="ECO:0000256" key="4">
    <source>
        <dbReference type="ARBA" id="ARBA00022737"/>
    </source>
</evidence>
<dbReference type="GO" id="GO:0046872">
    <property type="term" value="F:metal ion binding"/>
    <property type="evidence" value="ECO:0007669"/>
    <property type="project" value="UniProtKB-KW"/>
</dbReference>
<dbReference type="Gene3D" id="3.40.50.10420">
    <property type="entry name" value="NagB/RpiA/CoA transferase-like"/>
    <property type="match status" value="1"/>
</dbReference>
<keyword evidence="7" id="KW-0411">Iron-sulfur</keyword>
<dbReference type="PROSITE" id="PS51379">
    <property type="entry name" value="4FE4S_FER_2"/>
    <property type="match status" value="1"/>
</dbReference>
<keyword evidence="5" id="KW-0249">Electron transport</keyword>
<evidence type="ECO:0000256" key="6">
    <source>
        <dbReference type="ARBA" id="ARBA00023004"/>
    </source>
</evidence>
<dbReference type="InterPro" id="IPR003741">
    <property type="entry name" value="LUD_dom"/>
</dbReference>
<dbReference type="InterPro" id="IPR017900">
    <property type="entry name" value="4Fe4S_Fe_S_CS"/>
</dbReference>
<dbReference type="AlphaFoldDB" id="A0A0B0HD94"/>
<dbReference type="PATRIC" id="fig|2340.3.peg.2015"/>
<evidence type="ECO:0000313" key="10">
    <source>
        <dbReference type="Proteomes" id="UP000030856"/>
    </source>
</evidence>
<dbReference type="GeneID" id="86992306"/>
<evidence type="ECO:0000256" key="3">
    <source>
        <dbReference type="ARBA" id="ARBA00022723"/>
    </source>
</evidence>
<keyword evidence="2" id="KW-0004">4Fe-4S</keyword>
<dbReference type="InterPro" id="IPR004452">
    <property type="entry name" value="LutB/LldF"/>
</dbReference>
<dbReference type="GO" id="GO:0051539">
    <property type="term" value="F:4 iron, 4 sulfur cluster binding"/>
    <property type="evidence" value="ECO:0007669"/>
    <property type="project" value="UniProtKB-KW"/>
</dbReference>
<dbReference type="PANTHER" id="PTHR47153:SF2">
    <property type="entry name" value="LACTATE UTILIZATION PROTEIN B"/>
    <property type="match status" value="1"/>
</dbReference>
<dbReference type="InterPro" id="IPR024569">
    <property type="entry name" value="LutB_C"/>
</dbReference>
<keyword evidence="10" id="KW-1185">Reference proteome</keyword>
<dbReference type="GO" id="GO:0006089">
    <property type="term" value="P:lactate metabolic process"/>
    <property type="evidence" value="ECO:0007669"/>
    <property type="project" value="InterPro"/>
</dbReference>
<dbReference type="PROSITE" id="PS00198">
    <property type="entry name" value="4FE4S_FER_1"/>
    <property type="match status" value="2"/>
</dbReference>
<dbReference type="OrthoDB" id="5289041at2"/>
<protein>
    <submittedName>
        <fullName evidence="9">2(4Fe-4S) protein</fullName>
    </submittedName>
</protein>
<dbReference type="InterPro" id="IPR017896">
    <property type="entry name" value="4Fe4S_Fe-S-bd"/>
</dbReference>
<keyword evidence="3" id="KW-0479">Metal-binding</keyword>
<organism evidence="9 10">
    <name type="scientific">Solemya velum gill symbiont</name>
    <dbReference type="NCBI Taxonomy" id="2340"/>
    <lineage>
        <taxon>Bacteria</taxon>
        <taxon>Pseudomonadati</taxon>
        <taxon>Pseudomonadota</taxon>
        <taxon>Gammaproteobacteria</taxon>
        <taxon>sulfur-oxidizing symbionts</taxon>
    </lineage>
</organism>
<feature type="domain" description="4Fe-4S ferredoxin-type" evidence="8">
    <location>
        <begin position="307"/>
        <end position="336"/>
    </location>
</feature>
<dbReference type="STRING" id="2340.JV46_11070"/>